<keyword evidence="2" id="KW-1185">Reference proteome</keyword>
<reference evidence="2" key="1">
    <citation type="journal article" date="2023" name="G3 (Bethesda)">
        <title>Genome assembly and association tests identify interacting loci associated with vigor, precocity, and sex in interspecific pistachio rootstocks.</title>
        <authorList>
            <person name="Palmer W."/>
            <person name="Jacygrad E."/>
            <person name="Sagayaradj S."/>
            <person name="Cavanaugh K."/>
            <person name="Han R."/>
            <person name="Bertier L."/>
            <person name="Beede B."/>
            <person name="Kafkas S."/>
            <person name="Golino D."/>
            <person name="Preece J."/>
            <person name="Michelmore R."/>
        </authorList>
    </citation>
    <scope>NUCLEOTIDE SEQUENCE [LARGE SCALE GENOMIC DNA]</scope>
</reference>
<name>A0ACC0ZDT6_9ROSI</name>
<evidence type="ECO:0000313" key="1">
    <source>
        <dbReference type="EMBL" id="KAJ0051341.1"/>
    </source>
</evidence>
<evidence type="ECO:0000313" key="2">
    <source>
        <dbReference type="Proteomes" id="UP001163603"/>
    </source>
</evidence>
<accession>A0ACC0ZDT6</accession>
<organism evidence="1 2">
    <name type="scientific">Pistacia integerrima</name>
    <dbReference type="NCBI Taxonomy" id="434235"/>
    <lineage>
        <taxon>Eukaryota</taxon>
        <taxon>Viridiplantae</taxon>
        <taxon>Streptophyta</taxon>
        <taxon>Embryophyta</taxon>
        <taxon>Tracheophyta</taxon>
        <taxon>Spermatophyta</taxon>
        <taxon>Magnoliopsida</taxon>
        <taxon>eudicotyledons</taxon>
        <taxon>Gunneridae</taxon>
        <taxon>Pentapetalae</taxon>
        <taxon>rosids</taxon>
        <taxon>malvids</taxon>
        <taxon>Sapindales</taxon>
        <taxon>Anacardiaceae</taxon>
        <taxon>Pistacia</taxon>
    </lineage>
</organism>
<comment type="caution">
    <text evidence="1">The sequence shown here is derived from an EMBL/GenBank/DDBJ whole genome shotgun (WGS) entry which is preliminary data.</text>
</comment>
<dbReference type="EMBL" id="CM047736">
    <property type="protein sequence ID" value="KAJ0051341.1"/>
    <property type="molecule type" value="Genomic_DNA"/>
</dbReference>
<gene>
    <name evidence="1" type="ORF">Pint_02898</name>
</gene>
<sequence length="409" mass="46530">MVSEEPNQSTQDPKQTNPVPENGQHAQSLFSPRFKSVAAMAGWDEEAILVAALLLWKTRLFGSLSTRNEQTRYSSLQTPVARSKRRAHRRSPVSIPIPVLDLDEEETAKEEKGKKNVELKEKKTKEEKKIKENELSEQSSGVSCSNTVLQRMDKLRDELSCAICLEICFEPSTTTCGHSFCKKCLRSAADKCGRKCPKCRQLISHGRSCTVNTVLWNTIQLLFPQEVEARKAAGALSSRELDHENLQRGIQNNVRTRSMRPSAVSNTDSTTRRREIPSLDEDEDEDAELTQRLQRENSPLRFYNNVRTRASSMRRRRIASQDEEAALVLRMERENLARLVSRDASVRRTGTRSQDEDAALALRLQREEFMEAFRGNDEQQSRRSVSLATANLRAMASRAINNRMRGRPL</sequence>
<proteinExistence type="predicted"/>
<dbReference type="Proteomes" id="UP001163603">
    <property type="component" value="Chromosome 1"/>
</dbReference>
<protein>
    <submittedName>
        <fullName evidence="1">Uncharacterized protein</fullName>
    </submittedName>
</protein>